<evidence type="ECO:0000313" key="11">
    <source>
        <dbReference type="Proteomes" id="UP000178602"/>
    </source>
</evidence>
<dbReference type="PANTHER" id="PTHR30489:SF0">
    <property type="entry name" value="LIPOPROTEIN-RELEASING SYSTEM TRANSMEMBRANE PROTEIN LOLE"/>
    <property type="match status" value="1"/>
</dbReference>
<feature type="transmembrane region" description="Helical" evidence="7">
    <location>
        <begin position="21"/>
        <end position="41"/>
    </location>
</feature>
<evidence type="ECO:0000256" key="4">
    <source>
        <dbReference type="ARBA" id="ARBA00022692"/>
    </source>
</evidence>
<evidence type="ECO:0000256" key="3">
    <source>
        <dbReference type="ARBA" id="ARBA00022475"/>
    </source>
</evidence>
<dbReference type="InterPro" id="IPR051447">
    <property type="entry name" value="Lipoprotein-release_system"/>
</dbReference>
<dbReference type="InterPro" id="IPR025857">
    <property type="entry name" value="MacB_PCD"/>
</dbReference>
<dbReference type="EMBL" id="MEUG01000001">
    <property type="protein sequence ID" value="OGC27822.1"/>
    <property type="molecule type" value="Genomic_DNA"/>
</dbReference>
<feature type="transmembrane region" description="Helical" evidence="7">
    <location>
        <begin position="311"/>
        <end position="336"/>
    </location>
</feature>
<name>A0A1F4T4Y4_UNCSA</name>
<comment type="similarity">
    <text evidence="2">Belongs to the ABC-4 integral membrane protein family. LolC/E subfamily.</text>
</comment>
<comment type="caution">
    <text evidence="10">The sequence shown here is derived from an EMBL/GenBank/DDBJ whole genome shotgun (WGS) entry which is preliminary data.</text>
</comment>
<dbReference type="PANTHER" id="PTHR30489">
    <property type="entry name" value="LIPOPROTEIN-RELEASING SYSTEM TRANSMEMBRANE PROTEIN LOLE"/>
    <property type="match status" value="1"/>
</dbReference>
<evidence type="ECO:0000259" key="9">
    <source>
        <dbReference type="Pfam" id="PF12704"/>
    </source>
</evidence>
<feature type="transmembrane region" description="Helical" evidence="7">
    <location>
        <begin position="369"/>
        <end position="391"/>
    </location>
</feature>
<dbReference type="GO" id="GO:0044874">
    <property type="term" value="P:lipoprotein localization to outer membrane"/>
    <property type="evidence" value="ECO:0007669"/>
    <property type="project" value="TreeGrafter"/>
</dbReference>
<evidence type="ECO:0000256" key="6">
    <source>
        <dbReference type="ARBA" id="ARBA00023136"/>
    </source>
</evidence>
<evidence type="ECO:0000313" key="10">
    <source>
        <dbReference type="EMBL" id="OGC27822.1"/>
    </source>
</evidence>
<dbReference type="Pfam" id="PF12704">
    <property type="entry name" value="MacB_PCD"/>
    <property type="match status" value="1"/>
</dbReference>
<evidence type="ECO:0000256" key="1">
    <source>
        <dbReference type="ARBA" id="ARBA00004651"/>
    </source>
</evidence>
<feature type="domain" description="MacB-like periplasmic core" evidence="9">
    <location>
        <begin position="17"/>
        <end position="238"/>
    </location>
</feature>
<proteinExistence type="inferred from homology"/>
<sequence>MLIKLAFRNIFRNFSRTFLTFLSIALGLMFLIIIDSMLTGIDQESFDRIINYETGHIKIFDRGYREDEENFPLDKAIADPAPIIKKVGEDPDVAGVTSRINFRIMLSDGIDQYPAVGIAVNPADDQSVFLLRQAVAKGEFLRSGEAAMLVGEGLADDFGVDVGDYLTVLTRTKYDTYQAIDLRIKGILKTEDPKIDWSAVVIPLGVGQDSLDMGRGVTEIDIKLKEPARIEEFRARLAREVPGMEIATWKDLAADVVAIAKAKRGGTSFVLFSVFVIALIGISNTILLAAFERTREIGMMAALGMRRGQIIRLFVLEGAMIGILGSITGCLLGVLVNIPFVQYGFDWGFVMRDVGDIGYRVTGVSRGVWNIKMIAIAFVSGIVISSLTSIYPARVASKMEPTEALRKA</sequence>
<evidence type="ECO:0000259" key="8">
    <source>
        <dbReference type="Pfam" id="PF02687"/>
    </source>
</evidence>
<keyword evidence="5 7" id="KW-1133">Transmembrane helix</keyword>
<keyword evidence="6 7" id="KW-0472">Membrane</keyword>
<evidence type="ECO:0000256" key="2">
    <source>
        <dbReference type="ARBA" id="ARBA00005236"/>
    </source>
</evidence>
<keyword evidence="3" id="KW-1003">Cell membrane</keyword>
<feature type="domain" description="ABC3 transporter permease C-terminal" evidence="8">
    <location>
        <begin position="269"/>
        <end position="401"/>
    </location>
</feature>
<dbReference type="AlphaFoldDB" id="A0A1F4T4Y4"/>
<organism evidence="10 11">
    <name type="scientific">candidate division WOR-1 bacterium RIFOXYC12_FULL_54_18</name>
    <dbReference type="NCBI Taxonomy" id="1802584"/>
    <lineage>
        <taxon>Bacteria</taxon>
        <taxon>Bacillati</taxon>
        <taxon>Saganbacteria</taxon>
    </lineage>
</organism>
<dbReference type="InterPro" id="IPR003838">
    <property type="entry name" value="ABC3_permease_C"/>
</dbReference>
<dbReference type="Pfam" id="PF02687">
    <property type="entry name" value="FtsX"/>
    <property type="match status" value="1"/>
</dbReference>
<comment type="subcellular location">
    <subcellularLocation>
        <location evidence="1">Cell membrane</location>
        <topology evidence="1">Multi-pass membrane protein</topology>
    </subcellularLocation>
</comment>
<accession>A0A1F4T4Y4</accession>
<keyword evidence="4 7" id="KW-0812">Transmembrane</keyword>
<evidence type="ECO:0000256" key="5">
    <source>
        <dbReference type="ARBA" id="ARBA00022989"/>
    </source>
</evidence>
<feature type="transmembrane region" description="Helical" evidence="7">
    <location>
        <begin position="269"/>
        <end position="291"/>
    </location>
</feature>
<dbReference type="Proteomes" id="UP000178602">
    <property type="component" value="Unassembled WGS sequence"/>
</dbReference>
<gene>
    <name evidence="10" type="ORF">A3K49_02295</name>
</gene>
<evidence type="ECO:0008006" key="12">
    <source>
        <dbReference type="Google" id="ProtNLM"/>
    </source>
</evidence>
<protein>
    <recommendedName>
        <fullName evidence="12">ABC transporter permease</fullName>
    </recommendedName>
</protein>
<reference evidence="10 11" key="1">
    <citation type="journal article" date="2016" name="Nat. Commun.">
        <title>Thousands of microbial genomes shed light on interconnected biogeochemical processes in an aquifer system.</title>
        <authorList>
            <person name="Anantharaman K."/>
            <person name="Brown C.T."/>
            <person name="Hug L.A."/>
            <person name="Sharon I."/>
            <person name="Castelle C.J."/>
            <person name="Probst A.J."/>
            <person name="Thomas B.C."/>
            <person name="Singh A."/>
            <person name="Wilkins M.J."/>
            <person name="Karaoz U."/>
            <person name="Brodie E.L."/>
            <person name="Williams K.H."/>
            <person name="Hubbard S.S."/>
            <person name="Banfield J.F."/>
        </authorList>
    </citation>
    <scope>NUCLEOTIDE SEQUENCE [LARGE SCALE GENOMIC DNA]</scope>
</reference>
<dbReference type="GO" id="GO:0098797">
    <property type="term" value="C:plasma membrane protein complex"/>
    <property type="evidence" value="ECO:0007669"/>
    <property type="project" value="TreeGrafter"/>
</dbReference>
<evidence type="ECO:0000256" key="7">
    <source>
        <dbReference type="SAM" id="Phobius"/>
    </source>
</evidence>